<dbReference type="EMBL" id="CP002987">
    <property type="protein sequence ID" value="AFA47206.1"/>
    <property type="molecule type" value="Genomic_DNA"/>
</dbReference>
<organism evidence="7 8">
    <name type="scientific">Acetobacterium woodii (strain ATCC 29683 / DSM 1030 / JCM 2381 / KCTC 1655 / WB1)</name>
    <dbReference type="NCBI Taxonomy" id="931626"/>
    <lineage>
        <taxon>Bacteria</taxon>
        <taxon>Bacillati</taxon>
        <taxon>Bacillota</taxon>
        <taxon>Clostridia</taxon>
        <taxon>Eubacteriales</taxon>
        <taxon>Eubacteriaceae</taxon>
        <taxon>Acetobacterium</taxon>
    </lineage>
</organism>
<sequence>MKKHLKIVSILLIGSLLCFGCTAKTDNTTPLSVDVVYPFSEDYSASFKNGIELAVKEINEQGGILNRTIEINYDDDGNNTNTAVELATMIAEKEGFPIVIGHRSTDDVLKVASIYNQNNKMLFAPIIASSKLNLTGNEGAYLCAPSEDTMADEMVQSMGTQGISKIAIVHSAGNTYGKDYVQKIEEHAKQAGIEIVDAVSYLPNLDYFRLYVKKWDSMGAQAIVNACVGKDITTFYEYLDKTGNTRPIFASYDIEIQPYSIPQSMINRTQVTSYFNNTATSGPEAAFIQDYQKTYGQNPDLPAAQAYLAMHLAADVVNKAQSLDVQTIKKVLAENSFDTVYGRLNFDKRLINGIPVMQKIYVNNQLVPRNNPTGGGTNGE</sequence>
<protein>
    <submittedName>
        <fullName evidence="7">Branched-chain amino binding protein</fullName>
    </submittedName>
</protein>
<keyword evidence="8" id="KW-1185">Reference proteome</keyword>
<dbReference type="InterPro" id="IPR051010">
    <property type="entry name" value="BCAA_transport"/>
</dbReference>
<dbReference type="Gene3D" id="3.40.50.2300">
    <property type="match status" value="2"/>
</dbReference>
<evidence type="ECO:0000256" key="5">
    <source>
        <dbReference type="SAM" id="SignalP"/>
    </source>
</evidence>
<gene>
    <name evidence="7" type="primary">livK1</name>
    <name evidence="7" type="ordered locus">Awo_c04050</name>
</gene>
<dbReference type="PANTHER" id="PTHR30483">
    <property type="entry name" value="LEUCINE-SPECIFIC-BINDING PROTEIN"/>
    <property type="match status" value="1"/>
</dbReference>
<dbReference type="eggNOG" id="COG0683">
    <property type="taxonomic scope" value="Bacteria"/>
</dbReference>
<feature type="domain" description="Leucine-binding protein" evidence="6">
    <location>
        <begin position="37"/>
        <end position="349"/>
    </location>
</feature>
<dbReference type="SUPFAM" id="SSF53822">
    <property type="entry name" value="Periplasmic binding protein-like I"/>
    <property type="match status" value="1"/>
</dbReference>
<dbReference type="STRING" id="931626.Awo_c04050"/>
<evidence type="ECO:0000256" key="2">
    <source>
        <dbReference type="ARBA" id="ARBA00022448"/>
    </source>
</evidence>
<reference evidence="7 8" key="2">
    <citation type="journal article" date="2012" name="PLoS ONE">
        <title>An ancient pathway combining carbon dioxide fixation with the generation and utilization of a sodium ion gradient for ATP synthesis.</title>
        <authorList>
            <person name="Poehlein A."/>
            <person name="Schmidt S."/>
            <person name="Kaster A.K."/>
            <person name="Goenrich M."/>
            <person name="Vollmers J."/>
            <person name="Thurmer A."/>
            <person name="Bertsch J."/>
            <person name="Schuchmann K."/>
            <person name="Voigt B."/>
            <person name="Hecker M."/>
            <person name="Daniel R."/>
            <person name="Thauer R.K."/>
            <person name="Gottschalk G."/>
            <person name="Muller V."/>
        </authorList>
    </citation>
    <scope>NUCLEOTIDE SEQUENCE [LARGE SCALE GENOMIC DNA]</scope>
    <source>
        <strain evidence="8">ATCC 29683 / DSM 1030 / JCM 2381 / KCTC 1655 / WB1</strain>
    </source>
</reference>
<proteinExistence type="inferred from homology"/>
<dbReference type="HOGENOM" id="CLU_027128_6_2_9"/>
<feature type="chain" id="PRO_5038848887" evidence="5">
    <location>
        <begin position="24"/>
        <end position="380"/>
    </location>
</feature>
<comment type="similarity">
    <text evidence="1">Belongs to the leucine-binding protein family.</text>
</comment>
<dbReference type="KEGG" id="awo:Awo_c04050"/>
<dbReference type="GO" id="GO:0006865">
    <property type="term" value="P:amino acid transport"/>
    <property type="evidence" value="ECO:0007669"/>
    <property type="project" value="UniProtKB-KW"/>
</dbReference>
<evidence type="ECO:0000259" key="6">
    <source>
        <dbReference type="Pfam" id="PF13458"/>
    </source>
</evidence>
<accession>H6LHM7</accession>
<dbReference type="Pfam" id="PF13458">
    <property type="entry name" value="Peripla_BP_6"/>
    <property type="match status" value="1"/>
</dbReference>
<dbReference type="PANTHER" id="PTHR30483:SF6">
    <property type="entry name" value="PERIPLASMIC BINDING PROTEIN OF ABC TRANSPORTER FOR NATURAL AMINO ACIDS"/>
    <property type="match status" value="1"/>
</dbReference>
<keyword evidence="4" id="KW-0029">Amino-acid transport</keyword>
<dbReference type="InterPro" id="IPR028082">
    <property type="entry name" value="Peripla_BP_I"/>
</dbReference>
<evidence type="ECO:0000313" key="7">
    <source>
        <dbReference type="EMBL" id="AFA47206.1"/>
    </source>
</evidence>
<feature type="signal peptide" evidence="5">
    <location>
        <begin position="1"/>
        <end position="23"/>
    </location>
</feature>
<dbReference type="PRINTS" id="PR00337">
    <property type="entry name" value="LEUILEVALBP"/>
</dbReference>
<name>H6LHM7_ACEWD</name>
<dbReference type="InterPro" id="IPR028081">
    <property type="entry name" value="Leu-bd"/>
</dbReference>
<evidence type="ECO:0000256" key="3">
    <source>
        <dbReference type="ARBA" id="ARBA00022729"/>
    </source>
</evidence>
<keyword evidence="2" id="KW-0813">Transport</keyword>
<evidence type="ECO:0000256" key="1">
    <source>
        <dbReference type="ARBA" id="ARBA00010062"/>
    </source>
</evidence>
<evidence type="ECO:0000313" key="8">
    <source>
        <dbReference type="Proteomes" id="UP000007177"/>
    </source>
</evidence>
<dbReference type="InterPro" id="IPR000709">
    <property type="entry name" value="Leu_Ile_Val-bd"/>
</dbReference>
<dbReference type="AlphaFoldDB" id="H6LHM7"/>
<dbReference type="RefSeq" id="WP_014354809.1">
    <property type="nucleotide sequence ID" value="NC_016894.1"/>
</dbReference>
<keyword evidence="3 5" id="KW-0732">Signal</keyword>
<dbReference type="Proteomes" id="UP000007177">
    <property type="component" value="Chromosome"/>
</dbReference>
<evidence type="ECO:0000256" key="4">
    <source>
        <dbReference type="ARBA" id="ARBA00022970"/>
    </source>
</evidence>
<reference evidence="8" key="1">
    <citation type="submission" date="2011-07" db="EMBL/GenBank/DDBJ databases">
        <title>Complete genome sequence of Acetobacterium woodii.</title>
        <authorList>
            <person name="Poehlein A."/>
            <person name="Schmidt S."/>
            <person name="Kaster A.-K."/>
            <person name="Goenrich M."/>
            <person name="Vollmers J."/>
            <person name="Thuermer A."/>
            <person name="Gottschalk G."/>
            <person name="Thauer R.K."/>
            <person name="Daniel R."/>
            <person name="Mueller V."/>
        </authorList>
    </citation>
    <scope>NUCLEOTIDE SEQUENCE [LARGE SCALE GENOMIC DNA]</scope>
    <source>
        <strain evidence="8">ATCC 29683 / DSM 1030 / JCM 2381 / KCTC 1655 / WB1</strain>
    </source>
</reference>